<evidence type="ECO:0000256" key="20">
    <source>
        <dbReference type="SAM" id="MobiDB-lite"/>
    </source>
</evidence>
<evidence type="ECO:0000256" key="2">
    <source>
        <dbReference type="ARBA" id="ARBA00001195"/>
    </source>
</evidence>
<feature type="coiled-coil region" evidence="19">
    <location>
        <begin position="1227"/>
        <end position="1284"/>
    </location>
</feature>
<dbReference type="Gene3D" id="3.20.20.190">
    <property type="entry name" value="Phosphatidylinositol (PI) phosphodiesterase"/>
    <property type="match status" value="1"/>
</dbReference>
<dbReference type="PROSITE" id="PS50007">
    <property type="entry name" value="PIPLC_X_DOMAIN"/>
    <property type="match status" value="1"/>
</dbReference>
<dbReference type="GO" id="GO:0005509">
    <property type="term" value="F:calcium ion binding"/>
    <property type="evidence" value="ECO:0007669"/>
    <property type="project" value="UniProtKB-UniRule"/>
</dbReference>
<dbReference type="PRINTS" id="PR00390">
    <property type="entry name" value="PHPHLIPASEC"/>
</dbReference>
<keyword evidence="19" id="KW-0175">Coiled coil</keyword>
<dbReference type="InterPro" id="IPR000008">
    <property type="entry name" value="C2_dom"/>
</dbReference>
<sequence>MANAKSGVHVMQLKPISVPKSLIDGCKFVKWDEDTAIGVPVILKVDKKGFFLYWTDQNGETELLEISSIRDTRTGKYAKTPKNVCLFDIDFQHYNYNNDNDNQLQDGKLKESINIGPQEVTLEDKTLTVVYGTDFVNVNFINFCTYSKEIAQEWTNEILKIAYNLLAINASVYTFLEKAHTKLFLMSDRDRKLPVKYIMKMFANHKDDRKKIEKALESCSLSSAKNDTISLEKFDMNTFFDFYKYLIGRNEVLEIFEKICGDHTFGDIKVMTVEQFVQFLNKEQRDPRLNEILYPYANRSRGMDLIEQYEPDIQIAQKGFLSFDGFLRYLMSDDNAIIPSEKFDLNSDMDQPLSHYFINSSHNTYLTGHQLTGRSSVEIYRQCLLGGCRCIELDCWNGRSDDEPIITHGYTVVTDVPLKEVLEAIAESAFKTSHYPVILSFENHCSNKQQLAKMAKYCRQIFGEMLLTEPLPSHPLKPGVPLPSPNLLLKKIIIKDKKEHKHSRRKSKNMASNHEESNISTATSFDEVRPENTNQASIGGSNKQQNQQQQSSSSTSQQKTTDLETNVNENHSNDMNSSSDLTNKNYSCDMEDPESGDSSSDDDDVMNEEQSISTDLPVAKETTDSPFIYRSEMSQLVIYVQPIQFRAFDMAEKRNRSFEVSSFDETQSTSLLKEQPVDFVNYNKRQLSRIYPRGTRVNSSNFLPQVFWNSGCQMVALNFQTLDLGMQLNLGIFEYNGRNGYLLKPDFMRRQDRRFDPFTESTVDGIIAGTVSIKIISGQFLSDKRVGTYVEVDMYGLPADTVRRKRTKIVPNNALNPIYDEEPFVFKKVVLPDLACLRIAAFEENGKFLGTRILPFVGLRPGYRHISLRSESMQPVTLQTLFVHITVKDYIPDGLSELADALANPIAYQVEKHAKQLLSLIDEGDDVGEEPYDTTVNKPNLAYCSDSRCGEEITTMINRQSSQAEISLHSSLMMKGDSINKMELNGASKPSSKVCSPTHKMSLIRQDTLNRKMRIDDDLNVEKLSSSLESNTALLDAEPIEKLKKTKNIQKICTKIDRDILTLQKRFEKLREKIKENYIQEEDKLTPFSDKNKKLNNISKSVKKIGSRKQPSNSDGKISETEWKIKIKELQKTFSINIFNSFMEQYKEEFKAFENRYEQLCIALDKAMEDSQNSQKQYLTSLHDKEVAALMKRLDLQNKEELTVLSKCHKDKNELARIKRELQQKLIDQAVQERQRLQILLDKRKIELVEKHKKQERKLQEEKKRMLEEKQQECNQKSEHMQAQFNQCGESFFVKMFGIEECQT</sequence>
<dbReference type="PIRSF" id="PIRSF000956">
    <property type="entry name" value="PLC-beta"/>
    <property type="match status" value="1"/>
</dbReference>
<feature type="binding site" evidence="17">
    <location>
        <position position="392"/>
    </location>
    <ligand>
        <name>Ca(2+)</name>
        <dbReference type="ChEBI" id="CHEBI:29108"/>
    </ligand>
</feature>
<evidence type="ECO:0000256" key="6">
    <source>
        <dbReference type="ARBA" id="ARBA00022723"/>
    </source>
</evidence>
<keyword evidence="13 15" id="KW-0807">Transducer</keyword>
<dbReference type="PANTHER" id="PTHR10336:SF149">
    <property type="entry name" value="1-PHOSPHATIDYLINOSITOL 4,5-BISPHOSPHATE PHOSPHODIESTERASE CLASSES I AND II"/>
    <property type="match status" value="1"/>
</dbReference>
<dbReference type="GO" id="GO:0051209">
    <property type="term" value="P:release of sequestered calcium ion into cytosol"/>
    <property type="evidence" value="ECO:0007669"/>
    <property type="project" value="TreeGrafter"/>
</dbReference>
<evidence type="ECO:0000256" key="16">
    <source>
        <dbReference type="PIRSR" id="PIRSR000956-1"/>
    </source>
</evidence>
<dbReference type="GO" id="GO:0016829">
    <property type="term" value="F:lyase activity"/>
    <property type="evidence" value="ECO:0007669"/>
    <property type="project" value="UniProtKB-KW"/>
</dbReference>
<keyword evidence="4" id="KW-0963">Cytoplasm</keyword>
<dbReference type="SMART" id="SM00148">
    <property type="entry name" value="PLCXc"/>
    <property type="match status" value="1"/>
</dbReference>
<gene>
    <name evidence="23" type="primary">PLCB2</name>
    <name evidence="23" type="ORF">DERF_007161</name>
</gene>
<dbReference type="Pfam" id="PF00387">
    <property type="entry name" value="PI-PLC-Y"/>
    <property type="match status" value="1"/>
</dbReference>
<name>A0A922I0H8_DERFA</name>
<organism evidence="23 24">
    <name type="scientific">Dermatophagoides farinae</name>
    <name type="common">American house dust mite</name>
    <dbReference type="NCBI Taxonomy" id="6954"/>
    <lineage>
        <taxon>Eukaryota</taxon>
        <taxon>Metazoa</taxon>
        <taxon>Ecdysozoa</taxon>
        <taxon>Arthropoda</taxon>
        <taxon>Chelicerata</taxon>
        <taxon>Arachnida</taxon>
        <taxon>Acari</taxon>
        <taxon>Acariformes</taxon>
        <taxon>Sarcoptiformes</taxon>
        <taxon>Astigmata</taxon>
        <taxon>Psoroptidia</taxon>
        <taxon>Analgoidea</taxon>
        <taxon>Pyroglyphidae</taxon>
        <taxon>Dermatophagoidinae</taxon>
        <taxon>Dermatophagoides</taxon>
    </lineage>
</organism>
<comment type="cofactor">
    <cofactor evidence="17">
        <name>Ca(2+)</name>
        <dbReference type="ChEBI" id="CHEBI:29108"/>
    </cofactor>
    <text evidence="17">Binds 1 Ca(2+) ion per subunit.</text>
</comment>
<dbReference type="PROSITE" id="PS50008">
    <property type="entry name" value="PIPLC_Y_DOMAIN"/>
    <property type="match status" value="1"/>
</dbReference>
<keyword evidence="6 17" id="KW-0479">Metal-binding</keyword>
<dbReference type="InterPro" id="IPR001711">
    <property type="entry name" value="PLipase_C_Pinositol-sp_Y"/>
</dbReference>
<evidence type="ECO:0000256" key="4">
    <source>
        <dbReference type="ARBA" id="ARBA00022490"/>
    </source>
</evidence>
<dbReference type="CDD" id="cd00275">
    <property type="entry name" value="C2_PLC_like"/>
    <property type="match status" value="1"/>
</dbReference>
<comment type="catalytic activity">
    <reaction evidence="2 15 18">
        <text>a 1,2-diacyl-sn-glycero-3-phospho-(1D-myo-inositol-4,5-bisphosphate) + H2O = 1D-myo-inositol 1,4,5-trisphosphate + a 1,2-diacyl-sn-glycerol + H(+)</text>
        <dbReference type="Rhea" id="RHEA:33179"/>
        <dbReference type="ChEBI" id="CHEBI:15377"/>
        <dbReference type="ChEBI" id="CHEBI:15378"/>
        <dbReference type="ChEBI" id="CHEBI:17815"/>
        <dbReference type="ChEBI" id="CHEBI:58456"/>
        <dbReference type="ChEBI" id="CHEBI:203600"/>
        <dbReference type="EC" id="3.1.4.11"/>
    </reaction>
</comment>
<keyword evidence="7 15" id="KW-0378">Hydrolase</keyword>
<evidence type="ECO:0000256" key="12">
    <source>
        <dbReference type="ARBA" id="ARBA00023157"/>
    </source>
</evidence>
<feature type="compositionally biased region" description="Basic residues" evidence="20">
    <location>
        <begin position="498"/>
        <end position="508"/>
    </location>
</feature>
<dbReference type="SUPFAM" id="SSF49562">
    <property type="entry name" value="C2 domain (Calcium/lipid-binding domain, CaLB)"/>
    <property type="match status" value="1"/>
</dbReference>
<dbReference type="SMART" id="SM00149">
    <property type="entry name" value="PLCYc"/>
    <property type="match status" value="1"/>
</dbReference>
<reference evidence="23" key="2">
    <citation type="journal article" date="2022" name="Res Sq">
        <title>Comparative Genomics Reveals Insights into the Divergent Evolution of Astigmatic Mites and Household Pest Adaptations.</title>
        <authorList>
            <person name="Xiong Q."/>
            <person name="Wan A.T.-Y."/>
            <person name="Liu X.-Y."/>
            <person name="Fung C.S.-H."/>
            <person name="Xiao X."/>
            <person name="Malainual N."/>
            <person name="Hou J."/>
            <person name="Wang L."/>
            <person name="Wang M."/>
            <person name="Yang K."/>
            <person name="Cui Y."/>
            <person name="Leung E."/>
            <person name="Nong W."/>
            <person name="Shin S.-K."/>
            <person name="Au S."/>
            <person name="Jeong K.Y."/>
            <person name="Chew F.T."/>
            <person name="Hui J."/>
            <person name="Leung T.F."/>
            <person name="Tungtrongchitr A."/>
            <person name="Zhong N."/>
            <person name="Liu Z."/>
            <person name="Tsui S."/>
        </authorList>
    </citation>
    <scope>NUCLEOTIDE SEQUENCE</scope>
    <source>
        <strain evidence="23">Derf</strain>
        <tissue evidence="23">Whole organism</tissue>
    </source>
</reference>
<dbReference type="Pfam" id="PF17787">
    <property type="entry name" value="PH_14"/>
    <property type="match status" value="2"/>
</dbReference>
<keyword evidence="14" id="KW-0456">Lyase</keyword>
<accession>A0A922I0H8</accession>
<dbReference type="SMART" id="SM00239">
    <property type="entry name" value="C2"/>
    <property type="match status" value="1"/>
</dbReference>
<dbReference type="Gene3D" id="2.60.40.150">
    <property type="entry name" value="C2 domain"/>
    <property type="match status" value="1"/>
</dbReference>
<feature type="compositionally biased region" description="Polar residues" evidence="20">
    <location>
        <begin position="531"/>
        <end position="540"/>
    </location>
</feature>
<evidence type="ECO:0000313" key="23">
    <source>
        <dbReference type="EMBL" id="KAH9516422.1"/>
    </source>
</evidence>
<dbReference type="Proteomes" id="UP000790347">
    <property type="component" value="Unassembled WGS sequence"/>
</dbReference>
<dbReference type="Pfam" id="PF00388">
    <property type="entry name" value="PI-PLC-X"/>
    <property type="match status" value="1"/>
</dbReference>
<evidence type="ECO:0000256" key="3">
    <source>
        <dbReference type="ARBA" id="ARBA00004496"/>
    </source>
</evidence>
<feature type="active site" evidence="16">
    <location>
        <position position="362"/>
    </location>
</feature>
<dbReference type="FunFam" id="1.10.238.10:FF:000005">
    <property type="entry name" value="Phosphoinositide phospholipase C"/>
    <property type="match status" value="1"/>
</dbReference>
<dbReference type="Pfam" id="PF22631">
    <property type="entry name" value="PLCB1-4-like_EFh"/>
    <property type="match status" value="1"/>
</dbReference>
<evidence type="ECO:0000256" key="19">
    <source>
        <dbReference type="SAM" id="Coils"/>
    </source>
</evidence>
<keyword evidence="9" id="KW-0460">Magnesium</keyword>
<feature type="active site" evidence="16">
    <location>
        <position position="408"/>
    </location>
</feature>
<feature type="domain" description="PI-PLC Y-box" evidence="22">
    <location>
        <begin position="633"/>
        <end position="749"/>
    </location>
</feature>
<proteinExistence type="predicted"/>
<comment type="subcellular location">
    <subcellularLocation>
        <location evidence="3">Cytoplasm</location>
    </subcellularLocation>
</comment>
<evidence type="ECO:0000256" key="13">
    <source>
        <dbReference type="ARBA" id="ARBA00023224"/>
    </source>
</evidence>
<dbReference type="InterPro" id="IPR053945">
    <property type="entry name" value="PLCB1-4-like_EFh"/>
</dbReference>
<feature type="binding site" evidence="17">
    <location>
        <position position="442"/>
    </location>
    <ligand>
        <name>Ca(2+)</name>
        <dbReference type="ChEBI" id="CHEBI:29108"/>
    </ligand>
</feature>
<dbReference type="GO" id="GO:0048015">
    <property type="term" value="P:phosphatidylinositol-mediated signaling"/>
    <property type="evidence" value="ECO:0007669"/>
    <property type="project" value="TreeGrafter"/>
</dbReference>
<dbReference type="InterPro" id="IPR035892">
    <property type="entry name" value="C2_domain_sf"/>
</dbReference>
<dbReference type="EC" id="3.1.4.11" evidence="15"/>
<keyword evidence="8 17" id="KW-0106">Calcium</keyword>
<dbReference type="InterPro" id="IPR042531">
    <property type="entry name" value="PLC-beta_C_sf"/>
</dbReference>
<feature type="compositionally biased region" description="Polar residues" evidence="20">
    <location>
        <begin position="563"/>
        <end position="586"/>
    </location>
</feature>
<evidence type="ECO:0000259" key="21">
    <source>
        <dbReference type="PROSITE" id="PS50004"/>
    </source>
</evidence>
<feature type="compositionally biased region" description="Low complexity" evidence="20">
    <location>
        <begin position="541"/>
        <end position="560"/>
    </location>
</feature>
<comment type="caution">
    <text evidence="23">The sequence shown here is derived from an EMBL/GenBank/DDBJ whole genome shotgun (WGS) entry which is preliminary data.</text>
</comment>
<dbReference type="GO" id="GO:0016042">
    <property type="term" value="P:lipid catabolic process"/>
    <property type="evidence" value="ECO:0007669"/>
    <property type="project" value="UniProtKB-KW"/>
</dbReference>
<dbReference type="Gene3D" id="1.20.1230.10">
    <property type="entry name" value="Phospholipase C beta, distal C-terminal domain"/>
    <property type="match status" value="1"/>
</dbReference>
<dbReference type="InterPro" id="IPR001192">
    <property type="entry name" value="PI-PLC_fam"/>
</dbReference>
<dbReference type="Pfam" id="PF08703">
    <property type="entry name" value="PLC-beta_C"/>
    <property type="match status" value="1"/>
</dbReference>
<reference evidence="23" key="1">
    <citation type="submission" date="2013-05" db="EMBL/GenBank/DDBJ databases">
        <authorList>
            <person name="Yim A.K.Y."/>
            <person name="Chan T.F."/>
            <person name="Ji K.M."/>
            <person name="Liu X.Y."/>
            <person name="Zhou J.W."/>
            <person name="Li R.Q."/>
            <person name="Yang K.Y."/>
            <person name="Li J."/>
            <person name="Li M."/>
            <person name="Law P.T.W."/>
            <person name="Wu Y.L."/>
            <person name="Cai Z.L."/>
            <person name="Qin H."/>
            <person name="Bao Y."/>
            <person name="Leung R.K.K."/>
            <person name="Ng P.K.S."/>
            <person name="Zou J."/>
            <person name="Zhong X.J."/>
            <person name="Ran P.X."/>
            <person name="Zhong N.S."/>
            <person name="Liu Z.G."/>
            <person name="Tsui S.K.W."/>
        </authorList>
    </citation>
    <scope>NUCLEOTIDE SEQUENCE</scope>
    <source>
        <strain evidence="23">Derf</strain>
        <tissue evidence="23">Whole organism</tissue>
    </source>
</reference>
<evidence type="ECO:0000259" key="22">
    <source>
        <dbReference type="PROSITE" id="PS50008"/>
    </source>
</evidence>
<keyword evidence="10 15" id="KW-0442">Lipid degradation</keyword>
<feature type="binding site" evidence="17">
    <location>
        <position position="363"/>
    </location>
    <ligand>
        <name>Ca(2+)</name>
        <dbReference type="ChEBI" id="CHEBI:29108"/>
    </ligand>
</feature>
<feature type="domain" description="C2" evidence="21">
    <location>
        <begin position="752"/>
        <end position="876"/>
    </location>
</feature>
<dbReference type="EMBL" id="ASGP02000003">
    <property type="protein sequence ID" value="KAH9516422.1"/>
    <property type="molecule type" value="Genomic_DNA"/>
</dbReference>
<dbReference type="SUPFAM" id="SSF51695">
    <property type="entry name" value="PLC-like phosphodiesterases"/>
    <property type="match status" value="1"/>
</dbReference>
<dbReference type="CDD" id="cd13361">
    <property type="entry name" value="PH_PLC_beta"/>
    <property type="match status" value="1"/>
</dbReference>
<dbReference type="GO" id="GO:0007186">
    <property type="term" value="P:G protein-coupled receptor signaling pathway"/>
    <property type="evidence" value="ECO:0007669"/>
    <property type="project" value="TreeGrafter"/>
</dbReference>
<dbReference type="GO" id="GO:0046488">
    <property type="term" value="P:phosphatidylinositol metabolic process"/>
    <property type="evidence" value="ECO:0007669"/>
    <property type="project" value="TreeGrafter"/>
</dbReference>
<keyword evidence="12" id="KW-1015">Disulfide bond</keyword>
<evidence type="ECO:0000256" key="8">
    <source>
        <dbReference type="ARBA" id="ARBA00022837"/>
    </source>
</evidence>
<dbReference type="InterPro" id="IPR000909">
    <property type="entry name" value="PLipase_C_PInositol-sp_X_dom"/>
</dbReference>
<dbReference type="CDD" id="cd08591">
    <property type="entry name" value="PI-PLCc_beta"/>
    <property type="match status" value="1"/>
</dbReference>
<dbReference type="Gene3D" id="2.30.29.240">
    <property type="match status" value="1"/>
</dbReference>
<evidence type="ECO:0000256" key="10">
    <source>
        <dbReference type="ARBA" id="ARBA00022963"/>
    </source>
</evidence>
<evidence type="ECO:0000256" key="5">
    <source>
        <dbReference type="ARBA" id="ARBA00022553"/>
    </source>
</evidence>
<evidence type="ECO:0000256" key="11">
    <source>
        <dbReference type="ARBA" id="ARBA00023098"/>
    </source>
</evidence>
<dbReference type="Gene3D" id="1.10.238.10">
    <property type="entry name" value="EF-hand"/>
    <property type="match status" value="1"/>
</dbReference>
<dbReference type="FunFam" id="2.60.40.150:FF:000008">
    <property type="entry name" value="1-phosphatidylinositol 4,5-bisphosphate phosphodiesterase"/>
    <property type="match status" value="1"/>
</dbReference>
<evidence type="ECO:0000256" key="1">
    <source>
        <dbReference type="ARBA" id="ARBA00000110"/>
    </source>
</evidence>
<dbReference type="InterPro" id="IPR037862">
    <property type="entry name" value="PLC-beta_PH"/>
</dbReference>
<evidence type="ECO:0000256" key="15">
    <source>
        <dbReference type="PIRNR" id="PIRNR000956"/>
    </source>
</evidence>
<dbReference type="GO" id="GO:0005737">
    <property type="term" value="C:cytoplasm"/>
    <property type="evidence" value="ECO:0007669"/>
    <property type="project" value="UniProtKB-SubCell"/>
</dbReference>
<dbReference type="InterPro" id="IPR011992">
    <property type="entry name" value="EF-hand-dom_pair"/>
</dbReference>
<evidence type="ECO:0000256" key="14">
    <source>
        <dbReference type="ARBA" id="ARBA00023239"/>
    </source>
</evidence>
<dbReference type="InterPro" id="IPR016280">
    <property type="entry name" value="PLC-beta"/>
</dbReference>
<evidence type="ECO:0000256" key="17">
    <source>
        <dbReference type="PIRSR" id="PIRSR000956-2"/>
    </source>
</evidence>
<evidence type="ECO:0000256" key="18">
    <source>
        <dbReference type="RuleBase" id="RU361133"/>
    </source>
</evidence>
<feature type="compositionally biased region" description="Acidic residues" evidence="20">
    <location>
        <begin position="589"/>
        <end position="607"/>
    </location>
</feature>
<keyword evidence="5" id="KW-0597">Phosphoprotein</keyword>
<evidence type="ECO:0000313" key="24">
    <source>
        <dbReference type="Proteomes" id="UP000790347"/>
    </source>
</evidence>
<feature type="region of interest" description="Disordered" evidence="20">
    <location>
        <begin position="495"/>
        <end position="619"/>
    </location>
</feature>
<protein>
    <recommendedName>
        <fullName evidence="15">1-phosphatidylinositol 4,5-bisphosphate phosphodiesterase</fullName>
        <ecNumber evidence="15">3.1.4.11</ecNumber>
    </recommendedName>
</protein>
<dbReference type="FunFam" id="3.20.20.190:FF:000084">
    <property type="match status" value="1"/>
</dbReference>
<evidence type="ECO:0000256" key="7">
    <source>
        <dbReference type="ARBA" id="ARBA00022801"/>
    </source>
</evidence>
<dbReference type="GO" id="GO:0004435">
    <property type="term" value="F:phosphatidylinositol-4,5-bisphosphate phospholipase C activity"/>
    <property type="evidence" value="ECO:0007669"/>
    <property type="project" value="UniProtKB-UniRule"/>
</dbReference>
<dbReference type="PANTHER" id="PTHR10336">
    <property type="entry name" value="PHOSPHOINOSITIDE-SPECIFIC PHOSPHOLIPASE C FAMILY PROTEIN"/>
    <property type="match status" value="1"/>
</dbReference>
<feature type="binding site" evidence="17">
    <location>
        <position position="394"/>
    </location>
    <ligand>
        <name>Ca(2+)</name>
        <dbReference type="ChEBI" id="CHEBI:29108"/>
    </ligand>
</feature>
<dbReference type="SUPFAM" id="SSF47473">
    <property type="entry name" value="EF-hand"/>
    <property type="match status" value="1"/>
</dbReference>
<dbReference type="InterPro" id="IPR017946">
    <property type="entry name" value="PLC-like_Pdiesterase_TIM-brl"/>
</dbReference>
<dbReference type="SUPFAM" id="SSF50729">
    <property type="entry name" value="PH domain-like"/>
    <property type="match status" value="2"/>
</dbReference>
<keyword evidence="11 15" id="KW-0443">Lipid metabolism</keyword>
<comment type="catalytic activity">
    <reaction evidence="1">
        <text>an N-(acyl)-sphingosylphosphoethanolamine = an N-(acyl)-sphingosyl-1,3-cyclic phosphate + ethanolamine</text>
        <dbReference type="Rhea" id="RHEA:60648"/>
        <dbReference type="ChEBI" id="CHEBI:57603"/>
        <dbReference type="ChEBI" id="CHEBI:143891"/>
        <dbReference type="ChEBI" id="CHEBI:143892"/>
    </reaction>
</comment>
<dbReference type="PROSITE" id="PS50004">
    <property type="entry name" value="C2"/>
    <property type="match status" value="1"/>
</dbReference>
<keyword evidence="24" id="KW-1185">Reference proteome</keyword>
<evidence type="ECO:0000256" key="9">
    <source>
        <dbReference type="ARBA" id="ARBA00022842"/>
    </source>
</evidence>
<dbReference type="InterPro" id="IPR014815">
    <property type="entry name" value="PLC-beta_C"/>
</dbReference>
<dbReference type="SUPFAM" id="SSF69989">
    <property type="entry name" value="C-terminal domain of PLC-beta"/>
    <property type="match status" value="1"/>
</dbReference>